<dbReference type="Pfam" id="PF17409">
    <property type="entry name" value="MoaF_C"/>
    <property type="match status" value="1"/>
</dbReference>
<sequence length="283" mass="31835">MSAVRPYSSEGTLEEWRTLADLPPLDAFTDGQVAYRPAFVDDLVGVQLDLVDAGGRNIVANFVDAHTVHLTFSPEGLSSESRYDATRVREGIYLVDLLHDAWPMDGAVEDRPRSVSWALDLNAGQMMIAVSGIVIADHDAHGALLRARTDHESWAFRGTDLRPHPRSAGMAGHRVYWLYSSTDHYDHVYLNGSNFAWQCVSGVEKGLTELDRTRAYEIADGLFFFYWTENVFVVETAMFVDLKAMRTYGRMFGLDRHDGSILHHQFGAVGHLLNRTEYPTFPH</sequence>
<feature type="domain" description="MoaF C-terminal" evidence="2">
    <location>
        <begin position="168"/>
        <end position="276"/>
    </location>
</feature>
<dbReference type="Gene3D" id="2.40.128.20">
    <property type="match status" value="1"/>
</dbReference>
<dbReference type="AlphaFoldDB" id="A0AAU7VVZ4"/>
<evidence type="ECO:0000259" key="2">
    <source>
        <dbReference type="Pfam" id="PF17409"/>
    </source>
</evidence>
<proteinExistence type="predicted"/>
<dbReference type="InterPro" id="IPR012674">
    <property type="entry name" value="Calycin"/>
</dbReference>
<feature type="domain" description="Molybdenum cofactor biosynthesis protein F N-terminal" evidence="1">
    <location>
        <begin position="22"/>
        <end position="133"/>
    </location>
</feature>
<evidence type="ECO:0000259" key="1">
    <source>
        <dbReference type="Pfam" id="PF10703"/>
    </source>
</evidence>
<dbReference type="InterPro" id="IPR035348">
    <property type="entry name" value="MoaF_C"/>
</dbReference>
<name>A0AAU7VVZ4_9MICO</name>
<dbReference type="Pfam" id="PF10703">
    <property type="entry name" value="MoaF"/>
    <property type="match status" value="1"/>
</dbReference>
<dbReference type="EMBL" id="CP158357">
    <property type="protein sequence ID" value="XBX78400.1"/>
    <property type="molecule type" value="Genomic_DNA"/>
</dbReference>
<evidence type="ECO:0000313" key="3">
    <source>
        <dbReference type="EMBL" id="XBX78400.1"/>
    </source>
</evidence>
<organism evidence="3">
    <name type="scientific">Microbacterium sp. A8/3-1</name>
    <dbReference type="NCBI Taxonomy" id="3160749"/>
    <lineage>
        <taxon>Bacteria</taxon>
        <taxon>Bacillati</taxon>
        <taxon>Actinomycetota</taxon>
        <taxon>Actinomycetes</taxon>
        <taxon>Micrococcales</taxon>
        <taxon>Microbacteriaceae</taxon>
        <taxon>Microbacterium</taxon>
    </lineage>
</organism>
<accession>A0AAU7VVZ4</accession>
<reference evidence="3" key="1">
    <citation type="submission" date="2024-06" db="EMBL/GenBank/DDBJ databases">
        <title>Draft genome sequence of Microbacterium sp. strain A8/3-1, isolated from Oxytropis tragacanthoides Fisch. ex DC. Root nodules in the Altai region of Russia.</title>
        <authorList>
            <person name="Sazanova A."/>
            <person name="Guro P."/>
            <person name="Kuznetsova I."/>
            <person name="Belimov A."/>
            <person name="Safronova V."/>
        </authorList>
    </citation>
    <scope>NUCLEOTIDE SEQUENCE</scope>
    <source>
        <strain evidence="3">A8/3-1</strain>
    </source>
</reference>
<dbReference type="RefSeq" id="WP_350351668.1">
    <property type="nucleotide sequence ID" value="NZ_CP158357.1"/>
</dbReference>
<gene>
    <name evidence="3" type="ORF">ABS642_21260</name>
</gene>
<dbReference type="InterPro" id="IPR024724">
    <property type="entry name" value="MoaF_N"/>
</dbReference>
<protein>
    <submittedName>
        <fullName evidence="3">MoaF C-terminal domain-containing protein</fullName>
    </submittedName>
</protein>